<evidence type="ECO:0000256" key="1">
    <source>
        <dbReference type="SAM" id="SignalP"/>
    </source>
</evidence>
<feature type="signal peptide" evidence="1">
    <location>
        <begin position="1"/>
        <end position="18"/>
    </location>
</feature>
<protein>
    <submittedName>
        <fullName evidence="2">Uncharacterized protein</fullName>
    </submittedName>
</protein>
<gene>
    <name evidence="2" type="ORF">LTRI10_LOCUS2126</name>
</gene>
<name>A0AAV2CCZ9_9ROSI</name>
<organism evidence="2 3">
    <name type="scientific">Linum trigynum</name>
    <dbReference type="NCBI Taxonomy" id="586398"/>
    <lineage>
        <taxon>Eukaryota</taxon>
        <taxon>Viridiplantae</taxon>
        <taxon>Streptophyta</taxon>
        <taxon>Embryophyta</taxon>
        <taxon>Tracheophyta</taxon>
        <taxon>Spermatophyta</taxon>
        <taxon>Magnoliopsida</taxon>
        <taxon>eudicotyledons</taxon>
        <taxon>Gunneridae</taxon>
        <taxon>Pentapetalae</taxon>
        <taxon>rosids</taxon>
        <taxon>fabids</taxon>
        <taxon>Malpighiales</taxon>
        <taxon>Linaceae</taxon>
        <taxon>Linum</taxon>
    </lineage>
</organism>
<sequence length="146" mass="16059">MRVSANLPIVMMFCVVGAITDDTANRTNSFPNLRGNLAPNVTSSRSLQSIDPPSFVYTPNSFTRIVSLSLGHLLSQMVAPPNGKSYTRWTSAGVKETDLPAPRLNLHESGLYLSIRFRTKLELTYVMATSNSPPNPILQTFINFGQ</sequence>
<keyword evidence="3" id="KW-1185">Reference proteome</keyword>
<keyword evidence="1" id="KW-0732">Signal</keyword>
<reference evidence="2 3" key="1">
    <citation type="submission" date="2024-04" db="EMBL/GenBank/DDBJ databases">
        <authorList>
            <person name="Fracassetti M."/>
        </authorList>
    </citation>
    <scope>NUCLEOTIDE SEQUENCE [LARGE SCALE GENOMIC DNA]</scope>
</reference>
<dbReference type="EMBL" id="OZ034813">
    <property type="protein sequence ID" value="CAL1354300.1"/>
    <property type="molecule type" value="Genomic_DNA"/>
</dbReference>
<evidence type="ECO:0000313" key="2">
    <source>
        <dbReference type="EMBL" id="CAL1354300.1"/>
    </source>
</evidence>
<dbReference type="AlphaFoldDB" id="A0AAV2CCZ9"/>
<feature type="chain" id="PRO_5043550578" evidence="1">
    <location>
        <begin position="19"/>
        <end position="146"/>
    </location>
</feature>
<accession>A0AAV2CCZ9</accession>
<dbReference type="Proteomes" id="UP001497516">
    <property type="component" value="Chromosome 1"/>
</dbReference>
<proteinExistence type="predicted"/>
<evidence type="ECO:0000313" key="3">
    <source>
        <dbReference type="Proteomes" id="UP001497516"/>
    </source>
</evidence>